<comment type="caution">
    <text evidence="9">The sequence shown here is derived from an EMBL/GenBank/DDBJ whole genome shotgun (WGS) entry which is preliminary data.</text>
</comment>
<dbReference type="SUPFAM" id="SSF46785">
    <property type="entry name" value="Winged helix' DNA-binding domain"/>
    <property type="match status" value="1"/>
</dbReference>
<dbReference type="PANTHER" id="PTHR30346:SF30">
    <property type="entry name" value="SMALL NEUTRAL PROTEASE REGULATORY PROTEIN"/>
    <property type="match status" value="1"/>
</dbReference>
<dbReference type="Pfam" id="PF00126">
    <property type="entry name" value="HTH_1"/>
    <property type="match status" value="1"/>
</dbReference>
<feature type="domain" description="HTH lysR-type" evidence="8">
    <location>
        <begin position="3"/>
        <end position="58"/>
    </location>
</feature>
<dbReference type="GO" id="GO:0003677">
    <property type="term" value="F:DNA binding"/>
    <property type="evidence" value="ECO:0007669"/>
    <property type="project" value="UniProtKB-KW"/>
</dbReference>
<gene>
    <name evidence="9" type="ORF">AFM11_03320</name>
</gene>
<protein>
    <recommendedName>
        <fullName evidence="6">Probable hydrogen peroxide-inducible genes activator</fullName>
    </recommendedName>
</protein>
<dbReference type="InterPro" id="IPR036388">
    <property type="entry name" value="WH-like_DNA-bd_sf"/>
</dbReference>
<dbReference type="Proteomes" id="UP000070612">
    <property type="component" value="Unassembled WGS sequence"/>
</dbReference>
<dbReference type="PANTHER" id="PTHR30346">
    <property type="entry name" value="TRANSCRIPTIONAL DUAL REGULATOR HCAR-RELATED"/>
    <property type="match status" value="1"/>
</dbReference>
<evidence type="ECO:0000259" key="8">
    <source>
        <dbReference type="PROSITE" id="PS50931"/>
    </source>
</evidence>
<dbReference type="EMBL" id="LGTW01000002">
    <property type="protein sequence ID" value="KWX25328.1"/>
    <property type="molecule type" value="Genomic_DNA"/>
</dbReference>
<evidence type="ECO:0000256" key="3">
    <source>
        <dbReference type="ARBA" id="ARBA00023125"/>
    </source>
</evidence>
<evidence type="ECO:0000313" key="9">
    <source>
        <dbReference type="EMBL" id="KWX25328.1"/>
    </source>
</evidence>
<evidence type="ECO:0000313" key="10">
    <source>
        <dbReference type="Proteomes" id="UP000070612"/>
    </source>
</evidence>
<proteinExistence type="inferred from homology"/>
<dbReference type="Pfam" id="PF03466">
    <property type="entry name" value="LysR_substrate"/>
    <property type="match status" value="1"/>
</dbReference>
<sequence>MSIELRTMRYVIAIAEAGGFQRGAEQLHMAQPPLSRQIRELERELGVALFHRRPTRLTAEGHVFVKHARAVLAEVERAVAETRAAGGAAAGVVRVGCGPMSGSTDVPALVHAVAARHPGVVIEVSELWDTALCSALVSGEVDIAFGWHLSVGGELARCVLRREPYVVVVADDHPLAGRTAVKLGELAGDTFRFLPRRFAAAYYDAVLHAVRSTGVEFTVWENPLPGLRHFGDLHTGGFNVLPTSISRSLPAGLTCLTILDDLPQAELIMVWRPGAGKAVEAVAATARSL</sequence>
<keyword evidence="10" id="KW-1185">Reference proteome</keyword>
<dbReference type="InterPro" id="IPR036390">
    <property type="entry name" value="WH_DNA-bd_sf"/>
</dbReference>
<comment type="similarity">
    <text evidence="1">Belongs to the LysR transcriptional regulatory family.</text>
</comment>
<dbReference type="InterPro" id="IPR005119">
    <property type="entry name" value="LysR_subst-bd"/>
</dbReference>
<dbReference type="SUPFAM" id="SSF53850">
    <property type="entry name" value="Periplasmic binding protein-like II"/>
    <property type="match status" value="1"/>
</dbReference>
<reference evidence="9 10" key="1">
    <citation type="submission" date="2015-07" db="EMBL/GenBank/DDBJ databases">
        <title>A draft genome sequence of Mycobacterium wolinskyi.</title>
        <authorList>
            <person name="de Man T.J."/>
            <person name="Perry K.A."/>
            <person name="Coulliette A.D."/>
            <person name="Jensen B."/>
            <person name="Toney N.C."/>
            <person name="Limbago B.M."/>
            <person name="Noble-Wang J."/>
        </authorList>
    </citation>
    <scope>NUCLEOTIDE SEQUENCE [LARGE SCALE GENOMIC DNA]</scope>
    <source>
        <strain evidence="9 10">CDC_01</strain>
    </source>
</reference>
<keyword evidence="3" id="KW-0238">DNA-binding</keyword>
<evidence type="ECO:0000256" key="2">
    <source>
        <dbReference type="ARBA" id="ARBA00023015"/>
    </source>
</evidence>
<dbReference type="FunFam" id="1.10.10.10:FF:000001">
    <property type="entry name" value="LysR family transcriptional regulator"/>
    <property type="match status" value="1"/>
</dbReference>
<dbReference type="PATRIC" id="fig|59750.3.peg.2538"/>
<evidence type="ECO:0000256" key="5">
    <source>
        <dbReference type="ARBA" id="ARBA00023163"/>
    </source>
</evidence>
<dbReference type="Gene3D" id="1.10.10.10">
    <property type="entry name" value="Winged helix-like DNA-binding domain superfamily/Winged helix DNA-binding domain"/>
    <property type="match status" value="1"/>
</dbReference>
<dbReference type="PRINTS" id="PR00039">
    <property type="entry name" value="HTHLYSR"/>
</dbReference>
<dbReference type="Gene3D" id="3.40.190.10">
    <property type="entry name" value="Periplasmic binding protein-like II"/>
    <property type="match status" value="2"/>
</dbReference>
<evidence type="ECO:0000256" key="7">
    <source>
        <dbReference type="ARBA" id="ARBA00056658"/>
    </source>
</evidence>
<evidence type="ECO:0000256" key="1">
    <source>
        <dbReference type="ARBA" id="ARBA00009437"/>
    </source>
</evidence>
<accession>A0A132PSJ6</accession>
<dbReference type="PROSITE" id="PS50931">
    <property type="entry name" value="HTH_LYSR"/>
    <property type="match status" value="1"/>
</dbReference>
<dbReference type="InterPro" id="IPR000847">
    <property type="entry name" value="LysR_HTH_N"/>
</dbReference>
<comment type="function">
    <text evidence="7">Required for the induction the katG gene for catalase. Involved in the response to hydrogen peroxide.</text>
</comment>
<keyword evidence="4" id="KW-0010">Activator</keyword>
<dbReference type="AlphaFoldDB" id="A0A132PSJ6"/>
<evidence type="ECO:0000256" key="6">
    <source>
        <dbReference type="ARBA" id="ARBA00040885"/>
    </source>
</evidence>
<keyword evidence="5" id="KW-0804">Transcription</keyword>
<name>A0A132PSJ6_9MYCO</name>
<evidence type="ECO:0000256" key="4">
    <source>
        <dbReference type="ARBA" id="ARBA00023159"/>
    </source>
</evidence>
<dbReference type="CDD" id="cd08414">
    <property type="entry name" value="PBP2_LTTR_aromatics_like"/>
    <property type="match status" value="1"/>
</dbReference>
<dbReference type="RefSeq" id="WP_067843960.1">
    <property type="nucleotide sequence ID" value="NZ_LGTW01000002.1"/>
</dbReference>
<organism evidence="9 10">
    <name type="scientific">Mycolicibacterium wolinskyi</name>
    <dbReference type="NCBI Taxonomy" id="59750"/>
    <lineage>
        <taxon>Bacteria</taxon>
        <taxon>Bacillati</taxon>
        <taxon>Actinomycetota</taxon>
        <taxon>Actinomycetes</taxon>
        <taxon>Mycobacteriales</taxon>
        <taxon>Mycobacteriaceae</taxon>
        <taxon>Mycolicibacterium</taxon>
    </lineage>
</organism>
<dbReference type="GO" id="GO:0003700">
    <property type="term" value="F:DNA-binding transcription factor activity"/>
    <property type="evidence" value="ECO:0007669"/>
    <property type="project" value="InterPro"/>
</dbReference>
<dbReference type="GO" id="GO:0032993">
    <property type="term" value="C:protein-DNA complex"/>
    <property type="evidence" value="ECO:0007669"/>
    <property type="project" value="TreeGrafter"/>
</dbReference>
<dbReference type="STRING" id="59750.AWC31_21765"/>
<keyword evidence="2" id="KW-0805">Transcription regulation</keyword>